<protein>
    <submittedName>
        <fullName evidence="1">PorV/PorQ family protein</fullName>
    </submittedName>
</protein>
<dbReference type="NCBIfam" id="NF033709">
    <property type="entry name" value="PorV_fam"/>
    <property type="match status" value="1"/>
</dbReference>
<accession>A0ABU7RDH9</accession>
<proteinExistence type="predicted"/>
<dbReference type="Proteomes" id="UP001357452">
    <property type="component" value="Unassembled WGS sequence"/>
</dbReference>
<evidence type="ECO:0000313" key="2">
    <source>
        <dbReference type="Proteomes" id="UP001357452"/>
    </source>
</evidence>
<reference evidence="1 2" key="1">
    <citation type="submission" date="2024-01" db="EMBL/GenBank/DDBJ databases">
        <title>Niabella digestum sp. nov., isolated from waste digestion system.</title>
        <authorList>
            <person name="Zhang L."/>
        </authorList>
    </citation>
    <scope>NUCLEOTIDE SEQUENCE [LARGE SCALE GENOMIC DNA]</scope>
    <source>
        <strain evidence="1 2">A18</strain>
    </source>
</reference>
<dbReference type="EMBL" id="JAZGLY010000001">
    <property type="protein sequence ID" value="MEE6185986.1"/>
    <property type="molecule type" value="Genomic_DNA"/>
</dbReference>
<gene>
    <name evidence="1" type="ORF">V2H41_01745</name>
</gene>
<dbReference type="RefSeq" id="WP_330973391.1">
    <property type="nucleotide sequence ID" value="NZ_JAZGLY010000001.1"/>
</dbReference>
<sequence>MTTKLLSLTRTIKLLLISGLILAMQSVNAQFRKYSNEFLNIGAGARGLSMGSAQAASITDGAAGYWNPAGLVHVQNMTQVNLMHSEYFAGIGKYDYASVALPTNNEKRVLGITGLRFAVDDIANTLFLVNPDGSLDYNNIQTFSSADYAFLLSYAQNLRRTEGQMINFGANAKIIHRSVGKFAKAWGFGLDAGLQIFKDKWRFGIVAKDVTSTFNTWSFNFTDKEKEVLYLTQNDIPVRSTELTSPRLTVGASRIFNIGKTSTLLAETDFDITFDGQRNTVISGDPISIDPKLGLEYSYKNILFVRGGINNFQKGLADGDTLNQKKVWIYQPSVGVGFRIKSVVVDYAYANLANQSNPLFTHVFSLRVDIRRRDKSVVF</sequence>
<evidence type="ECO:0000313" key="1">
    <source>
        <dbReference type="EMBL" id="MEE6185986.1"/>
    </source>
</evidence>
<keyword evidence="2" id="KW-1185">Reference proteome</keyword>
<name>A0ABU7RDH9_9BACT</name>
<comment type="caution">
    <text evidence="1">The sequence shown here is derived from an EMBL/GenBank/DDBJ whole genome shotgun (WGS) entry which is preliminary data.</text>
</comment>
<organism evidence="1 2">
    <name type="scientific">Niabella digestorum</name>
    <dbReference type="NCBI Taxonomy" id="3117701"/>
    <lineage>
        <taxon>Bacteria</taxon>
        <taxon>Pseudomonadati</taxon>
        <taxon>Bacteroidota</taxon>
        <taxon>Chitinophagia</taxon>
        <taxon>Chitinophagales</taxon>
        <taxon>Chitinophagaceae</taxon>
        <taxon>Niabella</taxon>
    </lineage>
</organism>
<dbReference type="Gene3D" id="2.40.160.60">
    <property type="entry name" value="Outer membrane protein transport protein (OMPP1/FadL/TodX)"/>
    <property type="match status" value="1"/>
</dbReference>